<evidence type="ECO:0000313" key="3">
    <source>
        <dbReference type="Proteomes" id="UP001174037"/>
    </source>
</evidence>
<dbReference type="Proteomes" id="UP001174037">
    <property type="component" value="Unassembled WGS sequence"/>
</dbReference>
<reference evidence="2" key="2">
    <citation type="submission" date="2023-03" db="EMBL/GenBank/DDBJ databases">
        <authorList>
            <person name="Vazquez L."/>
            <person name="Rodriguez J."/>
            <person name="Mayo B."/>
            <person name="Florez A.B."/>
        </authorList>
    </citation>
    <scope>NUCLEOTIDE SEQUENCE</scope>
    <source>
        <strain evidence="2">5A3I</strain>
    </source>
</reference>
<evidence type="ECO:0008006" key="4">
    <source>
        <dbReference type="Google" id="ProtNLM"/>
    </source>
</evidence>
<feature type="coiled-coil region" evidence="1">
    <location>
        <begin position="307"/>
        <end position="334"/>
    </location>
</feature>
<dbReference type="AlphaFoldDB" id="A0AAW7ANR0"/>
<dbReference type="Gene3D" id="2.60.40.3350">
    <property type="match status" value="1"/>
</dbReference>
<accession>A0AAW7ANR0</accession>
<evidence type="ECO:0000256" key="1">
    <source>
        <dbReference type="SAM" id="Coils"/>
    </source>
</evidence>
<organism evidence="2 3">
    <name type="scientific">Staphylococcus equorum</name>
    <dbReference type="NCBI Taxonomy" id="246432"/>
    <lineage>
        <taxon>Bacteria</taxon>
        <taxon>Bacillati</taxon>
        <taxon>Bacillota</taxon>
        <taxon>Bacilli</taxon>
        <taxon>Bacillales</taxon>
        <taxon>Staphylococcaceae</taxon>
        <taxon>Staphylococcus</taxon>
    </lineage>
</organism>
<protein>
    <recommendedName>
        <fullName evidence="4">BppU N-terminal domain-containing protein</fullName>
    </recommendedName>
</protein>
<sequence length="461" mass="51719">MAINKIAKFELKDEPYLKPIANYGFGFYNMDINTATLRIQISRNNAPLLVGEDNAIVWGLFQSENKSSTGTQELEIVDAMNGIVQITLDHEFLQASTDTTVNAQVYVAPRNGDDIAALNEFSFKVKDALINQIDAVSKITYIRMFDDLKARIENKVFETEEAIKNIDDYVVRVETASTQAQKDIILLKDNSIKEIENKSNAEQTNLDNKITSANVSLTQITDANIEQVNTAKNEAVTASNNAKTEIESKVAGFKTEDELKEVFMTPEQADAKYLTVQDDDNYATKADVANLVSNDTLTENYYTKPYIDENIQTKAETSDQLQDLQNSINNMITEVVNDKLSNVWETIFSGSAMTADTTYDLNEGKKFSDYKTVKFLIDDTYNGAKWYFIDMKQNETTVGIASTNIHNTLATAPIMMEFNFDISNDTSFTILRDFMYTVASNTGNTSSNKFKILQIEGSHLL</sequence>
<gene>
    <name evidence="2" type="ORF">P1A27_13940</name>
</gene>
<reference evidence="2" key="1">
    <citation type="journal article" date="2023" name="Int. J. Mol. Sci.">
        <title>Antibiotic Resistance/Susceptibility Profiles of Staphylococcus equorum Strains from Cheese, and Genome Analysis for Antibiotic Resistance Genes.</title>
        <authorList>
            <person name="Vazquez L."/>
            <person name="Srednik M.E."/>
            <person name="Rodriguez J."/>
            <person name="Florez A.B."/>
            <person name="Mayo B."/>
        </authorList>
    </citation>
    <scope>NUCLEOTIDE SEQUENCE</scope>
    <source>
        <strain evidence="2">5A3I</strain>
    </source>
</reference>
<proteinExistence type="predicted"/>
<dbReference type="EMBL" id="JARGCK010000020">
    <property type="protein sequence ID" value="MDK9867027.1"/>
    <property type="molecule type" value="Genomic_DNA"/>
</dbReference>
<comment type="caution">
    <text evidence="2">The sequence shown here is derived from an EMBL/GenBank/DDBJ whole genome shotgun (WGS) entry which is preliminary data.</text>
</comment>
<evidence type="ECO:0000313" key="2">
    <source>
        <dbReference type="EMBL" id="MDK9867027.1"/>
    </source>
</evidence>
<dbReference type="RefSeq" id="WP_285324464.1">
    <property type="nucleotide sequence ID" value="NZ_JARGCK010000020.1"/>
</dbReference>
<keyword evidence="1" id="KW-0175">Coiled coil</keyword>
<name>A0AAW7ANR0_9STAP</name>